<dbReference type="InterPro" id="IPR013154">
    <property type="entry name" value="ADH-like_N"/>
</dbReference>
<evidence type="ECO:0000256" key="1">
    <source>
        <dbReference type="ARBA" id="ARBA00001947"/>
    </source>
</evidence>
<keyword evidence="2 6" id="KW-0479">Metal-binding</keyword>
<reference evidence="9 11" key="2">
    <citation type="submission" date="2016-10" db="EMBL/GenBank/DDBJ databases">
        <authorList>
            <person name="de Groot N.N."/>
        </authorList>
    </citation>
    <scope>NUCLEOTIDE SEQUENCE [LARGE SCALE GENOMIC DNA]</scope>
    <source>
        <strain evidence="9 11">CGMCC 1.10210</strain>
    </source>
</reference>
<dbReference type="InterPro" id="IPR013149">
    <property type="entry name" value="ADH-like_C"/>
</dbReference>
<reference evidence="8 10" key="1">
    <citation type="submission" date="2015-03" db="EMBL/GenBank/DDBJ databases">
        <authorList>
            <person name="Lepp D."/>
            <person name="Hassan Y.I."/>
            <person name="Li X.-Z."/>
            <person name="Zhou T."/>
        </authorList>
    </citation>
    <scope>NUCLEOTIDE SEQUENCE [LARGE SCALE GENOMIC DNA]</scope>
    <source>
        <strain evidence="8 10">Cr7-05</strain>
    </source>
</reference>
<gene>
    <name evidence="9" type="ORF">SAMN04488059_11549</name>
    <name evidence="8" type="ORF">WH91_19510</name>
</gene>
<dbReference type="PANTHER" id="PTHR43880:SF12">
    <property type="entry name" value="ALCOHOL DEHYDROGENASE CLASS-3"/>
    <property type="match status" value="1"/>
</dbReference>
<dbReference type="AlphaFoldDB" id="A0A0F5PSP2"/>
<evidence type="ECO:0000313" key="8">
    <source>
        <dbReference type="EMBL" id="KKC31426.1"/>
    </source>
</evidence>
<dbReference type="Gene3D" id="3.40.50.720">
    <property type="entry name" value="NAD(P)-binding Rossmann-like Domain"/>
    <property type="match status" value="1"/>
</dbReference>
<organism evidence="9 11">
    <name type="scientific">Devosia psychrophila</name>
    <dbReference type="NCBI Taxonomy" id="728005"/>
    <lineage>
        <taxon>Bacteria</taxon>
        <taxon>Pseudomonadati</taxon>
        <taxon>Pseudomonadota</taxon>
        <taxon>Alphaproteobacteria</taxon>
        <taxon>Hyphomicrobiales</taxon>
        <taxon>Devosiaceae</taxon>
        <taxon>Devosia</taxon>
    </lineage>
</organism>
<name>A0A0F5PSP2_9HYPH</name>
<feature type="domain" description="Enoyl reductase (ER)" evidence="7">
    <location>
        <begin position="18"/>
        <end position="372"/>
    </location>
</feature>
<dbReference type="Pfam" id="PF08240">
    <property type="entry name" value="ADH_N"/>
    <property type="match status" value="1"/>
</dbReference>
<dbReference type="GO" id="GO:0008270">
    <property type="term" value="F:zinc ion binding"/>
    <property type="evidence" value="ECO:0007669"/>
    <property type="project" value="InterPro"/>
</dbReference>
<dbReference type="Pfam" id="PF00107">
    <property type="entry name" value="ADH_zinc_N"/>
    <property type="match status" value="1"/>
</dbReference>
<dbReference type="GO" id="GO:0005829">
    <property type="term" value="C:cytosol"/>
    <property type="evidence" value="ECO:0007669"/>
    <property type="project" value="TreeGrafter"/>
</dbReference>
<protein>
    <submittedName>
        <fullName evidence="9">Alcohol dehydrogenase</fullName>
    </submittedName>
</protein>
<evidence type="ECO:0000256" key="5">
    <source>
        <dbReference type="ARBA" id="ARBA00023027"/>
    </source>
</evidence>
<dbReference type="SUPFAM" id="SSF51735">
    <property type="entry name" value="NAD(P)-binding Rossmann-fold domains"/>
    <property type="match status" value="1"/>
</dbReference>
<proteinExistence type="inferred from homology"/>
<dbReference type="OrthoDB" id="9770544at2"/>
<dbReference type="Proteomes" id="UP000182258">
    <property type="component" value="Unassembled WGS sequence"/>
</dbReference>
<dbReference type="Gene3D" id="3.90.180.10">
    <property type="entry name" value="Medium-chain alcohol dehydrogenases, catalytic domain"/>
    <property type="match status" value="1"/>
</dbReference>
<dbReference type="SMART" id="SM00829">
    <property type="entry name" value="PKS_ER"/>
    <property type="match status" value="1"/>
</dbReference>
<dbReference type="Proteomes" id="UP000033519">
    <property type="component" value="Unassembled WGS sequence"/>
</dbReference>
<dbReference type="PATRIC" id="fig|728005.3.peg.2193"/>
<dbReference type="SUPFAM" id="SSF50129">
    <property type="entry name" value="GroES-like"/>
    <property type="match status" value="2"/>
</dbReference>
<evidence type="ECO:0000256" key="2">
    <source>
        <dbReference type="ARBA" id="ARBA00022723"/>
    </source>
</evidence>
<dbReference type="GO" id="GO:0051903">
    <property type="term" value="F:S-(hydroxymethyl)glutathione dehydrogenase [NAD(P)+] activity"/>
    <property type="evidence" value="ECO:0007669"/>
    <property type="project" value="TreeGrafter"/>
</dbReference>
<dbReference type="PANTHER" id="PTHR43880">
    <property type="entry name" value="ALCOHOL DEHYDROGENASE"/>
    <property type="match status" value="1"/>
</dbReference>
<dbReference type="FunFam" id="3.40.50.720:FF:000003">
    <property type="entry name" value="S-(hydroxymethyl)glutathione dehydrogenase"/>
    <property type="match status" value="1"/>
</dbReference>
<evidence type="ECO:0000256" key="4">
    <source>
        <dbReference type="ARBA" id="ARBA00023002"/>
    </source>
</evidence>
<dbReference type="GO" id="GO:0046294">
    <property type="term" value="P:formaldehyde catabolic process"/>
    <property type="evidence" value="ECO:0007669"/>
    <property type="project" value="TreeGrafter"/>
</dbReference>
<dbReference type="InterPro" id="IPR036291">
    <property type="entry name" value="NAD(P)-bd_dom_sf"/>
</dbReference>
<evidence type="ECO:0000313" key="11">
    <source>
        <dbReference type="Proteomes" id="UP000182258"/>
    </source>
</evidence>
<sequence length="376" mass="38675">MKIRASILERSGLPAPYALSKPLRIAEIDLAGPGQGEVLVKVMAAGLCHSDLSVIDGNRPRPLPMVLGHEAAGVVEALGPGVDDLAIGDHVVFVFVPSCGSCPCCSDGRPALCVPGAAANGAGVLLSGERRLSEVEHDLNHHLGVSAFAEYATVSRKSLVRVDSSLPFEQAALFGCAVLTGVGAVFNGAKVTPGDKVAIIGLGGVGMAALLGARAAGAEQIIAVDLSREKLDLALSMGATDVFIAGSEGAADAIKAATDGGVDHAIELAGSVHALQLGYQIARRGGQLTTGGLPSPTAVFPIPAVSLVAEEKTVRGSYLGSCVPARDIPRFVRMYQRGILPVEKLLSEVMPLTSINAGFDKLREGKLLRGVVTMER</sequence>
<keyword evidence="3 6" id="KW-0862">Zinc</keyword>
<evidence type="ECO:0000313" key="9">
    <source>
        <dbReference type="EMBL" id="SFC94406.1"/>
    </source>
</evidence>
<keyword evidence="10" id="KW-1185">Reference proteome</keyword>
<dbReference type="EMBL" id="LAPV01000170">
    <property type="protein sequence ID" value="KKC31426.1"/>
    <property type="molecule type" value="Genomic_DNA"/>
</dbReference>
<dbReference type="InterPro" id="IPR020843">
    <property type="entry name" value="ER"/>
</dbReference>
<evidence type="ECO:0000313" key="10">
    <source>
        <dbReference type="Proteomes" id="UP000033519"/>
    </source>
</evidence>
<comment type="similarity">
    <text evidence="6">Belongs to the zinc-containing alcohol dehydrogenase family.</text>
</comment>
<keyword evidence="5" id="KW-0520">NAD</keyword>
<dbReference type="PROSITE" id="PS00059">
    <property type="entry name" value="ADH_ZINC"/>
    <property type="match status" value="1"/>
</dbReference>
<dbReference type="EMBL" id="FOMB01000015">
    <property type="protein sequence ID" value="SFC94406.1"/>
    <property type="molecule type" value="Genomic_DNA"/>
</dbReference>
<dbReference type="STRING" id="728005.SAMN04488059_11549"/>
<dbReference type="RefSeq" id="WP_046172662.1">
    <property type="nucleotide sequence ID" value="NZ_FOMB01000015.1"/>
</dbReference>
<dbReference type="InterPro" id="IPR011032">
    <property type="entry name" value="GroES-like_sf"/>
</dbReference>
<dbReference type="InterPro" id="IPR002328">
    <property type="entry name" value="ADH_Zn_CS"/>
</dbReference>
<keyword evidence="4" id="KW-0560">Oxidoreductase</keyword>
<evidence type="ECO:0000259" key="7">
    <source>
        <dbReference type="SMART" id="SM00829"/>
    </source>
</evidence>
<evidence type="ECO:0000256" key="6">
    <source>
        <dbReference type="RuleBase" id="RU361277"/>
    </source>
</evidence>
<accession>A0A0F5PSP2</accession>
<comment type="cofactor">
    <cofactor evidence="1 6">
        <name>Zn(2+)</name>
        <dbReference type="ChEBI" id="CHEBI:29105"/>
    </cofactor>
</comment>
<dbReference type="CDD" id="cd08281">
    <property type="entry name" value="liver_ADH_like1"/>
    <property type="match status" value="1"/>
</dbReference>
<evidence type="ECO:0000256" key="3">
    <source>
        <dbReference type="ARBA" id="ARBA00022833"/>
    </source>
</evidence>